<dbReference type="InterPro" id="IPR006862">
    <property type="entry name" value="Thio_Ohase/aa_AcTrfase"/>
</dbReference>
<evidence type="ECO:0000259" key="1">
    <source>
        <dbReference type="Pfam" id="PF04775"/>
    </source>
</evidence>
<dbReference type="Gene3D" id="2.60.40.2240">
    <property type="entry name" value="Acyl-CoA thioester hydrolase/BAAT N-terminal domain"/>
    <property type="match status" value="1"/>
</dbReference>
<reference evidence="2 3" key="1">
    <citation type="submission" date="2019-03" db="EMBL/GenBank/DDBJ databases">
        <title>Complete Genome Sequence of Leuconostoc kimchii strain NKJ218 Isolated from Homemade Kimchi.</title>
        <authorList>
            <person name="Jung J.Y."/>
            <person name="Jin H.M."/>
            <person name="Jung J.-W."/>
            <person name="Lee S.-Y."/>
            <person name="Ryu B.-G."/>
            <person name="Han S.-S."/>
            <person name="Kang H.K."/>
            <person name="Choi H.W."/>
            <person name="Chung E.J."/>
            <person name="Choi K.-M."/>
        </authorList>
    </citation>
    <scope>NUCLEOTIDE SEQUENCE [LARGE SCALE GENOMIC DNA]</scope>
    <source>
        <strain evidence="2 3">NKJ218</strain>
    </source>
</reference>
<feature type="domain" description="Acyl-CoA thioester hydrolase/bile acid-CoA amino acid N-acetyltransferase" evidence="1">
    <location>
        <begin position="19"/>
        <end position="145"/>
    </location>
</feature>
<proteinExistence type="predicted"/>
<dbReference type="RefSeq" id="WP_013102252.1">
    <property type="nucleotide sequence ID" value="NZ_CP037939.1"/>
</dbReference>
<dbReference type="PANTHER" id="PTHR10824">
    <property type="entry name" value="ACYL-COENZYME A THIOESTERASE-RELATED"/>
    <property type="match status" value="1"/>
</dbReference>
<evidence type="ECO:0000313" key="2">
    <source>
        <dbReference type="EMBL" id="QBR47544.1"/>
    </source>
</evidence>
<dbReference type="Proteomes" id="UP000295756">
    <property type="component" value="Chromosome"/>
</dbReference>
<keyword evidence="3" id="KW-1185">Reference proteome</keyword>
<sequence>MKFFNIEKINSAVDEIIDMKLENLPPHSKVEIQVRNISPYYCINAPLKIKNNQQWLSENTFLSDANGNIDLNYFPSLSGTYTGAYPMGCITFLKTVDSKINIDKSIQNNTSLNKECTFEIKALVNHKVIDKCQIKRFFLSESVQSEIIYRRNFQGRFFIRNMPIDYLRLLY</sequence>
<dbReference type="PANTHER" id="PTHR10824:SF4">
    <property type="entry name" value="ACYL-COENZYME A THIOESTERASE 1-LIKE"/>
    <property type="match status" value="1"/>
</dbReference>
<gene>
    <name evidence="2" type="ORF">EW139_05175</name>
</gene>
<evidence type="ECO:0000313" key="3">
    <source>
        <dbReference type="Proteomes" id="UP000295756"/>
    </source>
</evidence>
<organism evidence="2 3">
    <name type="scientific">Leuconostoc kimchii</name>
    <dbReference type="NCBI Taxonomy" id="136609"/>
    <lineage>
        <taxon>Bacteria</taxon>
        <taxon>Bacillati</taxon>
        <taxon>Bacillota</taxon>
        <taxon>Bacilli</taxon>
        <taxon>Lactobacillales</taxon>
        <taxon>Lactobacillaceae</taxon>
        <taxon>Leuconostoc</taxon>
    </lineage>
</organism>
<dbReference type="EMBL" id="CP037939">
    <property type="protein sequence ID" value="QBR47544.1"/>
    <property type="molecule type" value="Genomic_DNA"/>
</dbReference>
<dbReference type="Pfam" id="PF04775">
    <property type="entry name" value="Bile_Hydr_Trans"/>
    <property type="match status" value="1"/>
</dbReference>
<accession>A0ABX5SJK8</accession>
<name>A0ABX5SJK8_9LACO</name>
<dbReference type="InterPro" id="IPR042490">
    <property type="entry name" value="Thio_Ohase/BAAT_N"/>
</dbReference>
<protein>
    <submittedName>
        <fullName evidence="2">Acyl-CoA thioesterase</fullName>
    </submittedName>
</protein>